<dbReference type="OrthoDB" id="853682at2"/>
<evidence type="ECO:0000313" key="1">
    <source>
        <dbReference type="EMBL" id="PKV75094.1"/>
    </source>
</evidence>
<dbReference type="AlphaFoldDB" id="A0A2N3V0E2"/>
<protein>
    <submittedName>
        <fullName evidence="1">Uncharacterized protein</fullName>
    </submittedName>
</protein>
<comment type="caution">
    <text evidence="1">The sequence shown here is derived from an EMBL/GenBank/DDBJ whole genome shotgun (WGS) entry which is preliminary data.</text>
</comment>
<evidence type="ECO:0000313" key="2">
    <source>
        <dbReference type="Proteomes" id="UP000233782"/>
    </source>
</evidence>
<accession>A0A2N3V0E2</accession>
<dbReference type="Proteomes" id="UP000233782">
    <property type="component" value="Unassembled WGS sequence"/>
</dbReference>
<proteinExistence type="predicted"/>
<name>A0A2N3V0E2_9BACT</name>
<organism evidence="1 2">
    <name type="scientific">Pontibacter ramchanderi</name>
    <dbReference type="NCBI Taxonomy" id="1179743"/>
    <lineage>
        <taxon>Bacteria</taxon>
        <taxon>Pseudomonadati</taxon>
        <taxon>Bacteroidota</taxon>
        <taxon>Cytophagia</taxon>
        <taxon>Cytophagales</taxon>
        <taxon>Hymenobacteraceae</taxon>
        <taxon>Pontibacter</taxon>
    </lineage>
</organism>
<keyword evidence="2" id="KW-1185">Reference proteome</keyword>
<dbReference type="EMBL" id="PJMU01000001">
    <property type="protein sequence ID" value="PKV75094.1"/>
    <property type="molecule type" value="Genomic_DNA"/>
</dbReference>
<gene>
    <name evidence="1" type="ORF">BD749_0031</name>
</gene>
<reference evidence="1 2" key="1">
    <citation type="submission" date="2017-12" db="EMBL/GenBank/DDBJ databases">
        <title>Genomic Encyclopedia of Type Strains, Phase III (KMG-III): the genomes of soil and plant-associated and newly described type strains.</title>
        <authorList>
            <person name="Whitman W."/>
        </authorList>
    </citation>
    <scope>NUCLEOTIDE SEQUENCE [LARGE SCALE GENOMIC DNA]</scope>
    <source>
        <strain evidence="1 2">LP43</strain>
    </source>
</reference>
<sequence>MENLRCALVEETGTAVKRESARKCFYKVYSYLLYQDTDSLLATLDYRESLGREERKRERYFVFRFMLRVVKSKHPKQYGRLCPIKNKA</sequence>